<feature type="domain" description="Transcription factor CBF/NF-Y/archaeal histone" evidence="2">
    <location>
        <begin position="18"/>
        <end position="50"/>
    </location>
</feature>
<evidence type="ECO:0000313" key="3">
    <source>
        <dbReference type="Ensembl" id="ENSSHAP00000025973.1"/>
    </source>
</evidence>
<evidence type="ECO:0000256" key="1">
    <source>
        <dbReference type="SAM" id="MobiDB-lite"/>
    </source>
</evidence>
<dbReference type="Ensembl" id="ENSSHAT00000034313.1">
    <property type="protein sequence ID" value="ENSSHAP00000023691.1"/>
    <property type="gene ID" value="ENSSHAG00000025232.1"/>
</dbReference>
<sequence>MADGFGGKEKCGDQRLISLPLSRIRVIMKSSPEVSSINQEALVLTAKATVSRRREKGKRGGKGKGERGKEAVSGLPPFPPQRPRLAYCPRAHAPLGLARARARALTQPTLLAPGEACFKKKKKKKKKSKLI</sequence>
<proteinExistence type="predicted"/>
<dbReference type="Proteomes" id="UP000007648">
    <property type="component" value="Unassembled WGS sequence"/>
</dbReference>
<dbReference type="GeneTree" id="ENSGT00940000168748"/>
<dbReference type="AlphaFoldDB" id="A0A7N4NPT5"/>
<gene>
    <name evidence="3" type="primary">CHRAC1</name>
</gene>
<accession>A0A7N4NPT5</accession>
<dbReference type="SUPFAM" id="SSF47113">
    <property type="entry name" value="Histone-fold"/>
    <property type="match status" value="1"/>
</dbReference>
<keyword evidence="4" id="KW-1185">Reference proteome</keyword>
<feature type="region of interest" description="Disordered" evidence="1">
    <location>
        <begin position="48"/>
        <end position="84"/>
    </location>
</feature>
<protein>
    <recommendedName>
        <fullName evidence="2">Transcription factor CBF/NF-Y/archaeal histone domain-containing protein</fullName>
    </recommendedName>
</protein>
<dbReference type="GO" id="GO:0046982">
    <property type="term" value="F:protein heterodimerization activity"/>
    <property type="evidence" value="ECO:0007669"/>
    <property type="project" value="InterPro"/>
</dbReference>
<evidence type="ECO:0000259" key="2">
    <source>
        <dbReference type="Pfam" id="PF00808"/>
    </source>
</evidence>
<evidence type="ECO:0000313" key="4">
    <source>
        <dbReference type="Proteomes" id="UP000007648"/>
    </source>
</evidence>
<reference evidence="3" key="2">
    <citation type="submission" date="2025-05" db="UniProtKB">
        <authorList>
            <consortium name="Ensembl"/>
        </authorList>
    </citation>
    <scope>IDENTIFICATION</scope>
</reference>
<dbReference type="Ensembl" id="ENSSHAT00000032969.1">
    <property type="protein sequence ID" value="ENSSHAP00000025973.1"/>
    <property type="gene ID" value="ENSSHAG00000025232.1"/>
</dbReference>
<feature type="compositionally biased region" description="Basic residues" evidence="1">
    <location>
        <begin position="50"/>
        <end position="62"/>
    </location>
</feature>
<dbReference type="Gene3D" id="1.10.20.10">
    <property type="entry name" value="Histone, subunit A"/>
    <property type="match status" value="1"/>
</dbReference>
<dbReference type="InterPro" id="IPR009072">
    <property type="entry name" value="Histone-fold"/>
</dbReference>
<organism evidence="3 4">
    <name type="scientific">Sarcophilus harrisii</name>
    <name type="common">Tasmanian devil</name>
    <name type="synonym">Sarcophilus laniarius</name>
    <dbReference type="NCBI Taxonomy" id="9305"/>
    <lineage>
        <taxon>Eukaryota</taxon>
        <taxon>Metazoa</taxon>
        <taxon>Chordata</taxon>
        <taxon>Craniata</taxon>
        <taxon>Vertebrata</taxon>
        <taxon>Euteleostomi</taxon>
        <taxon>Mammalia</taxon>
        <taxon>Metatheria</taxon>
        <taxon>Dasyuromorphia</taxon>
        <taxon>Dasyuridae</taxon>
        <taxon>Sarcophilus</taxon>
    </lineage>
</organism>
<dbReference type="InterPro" id="IPR003958">
    <property type="entry name" value="CBFA_NFYB_domain"/>
</dbReference>
<name>A0A7N4NPT5_SARHA</name>
<reference evidence="3 4" key="1">
    <citation type="journal article" date="2011" name="Proc. Natl. Acad. Sci. U.S.A.">
        <title>Genetic diversity and population structure of the endangered marsupial Sarcophilus harrisii (Tasmanian devil).</title>
        <authorList>
            <person name="Miller W."/>
            <person name="Hayes V.M."/>
            <person name="Ratan A."/>
            <person name="Petersen D.C."/>
            <person name="Wittekindt N.E."/>
            <person name="Miller J."/>
            <person name="Walenz B."/>
            <person name="Knight J."/>
            <person name="Qi J."/>
            <person name="Zhao F."/>
            <person name="Wang Q."/>
            <person name="Bedoya-Reina O.C."/>
            <person name="Katiyar N."/>
            <person name="Tomsho L.P."/>
            <person name="Kasson L.M."/>
            <person name="Hardie R.A."/>
            <person name="Woodbridge P."/>
            <person name="Tindall E.A."/>
            <person name="Bertelsen M.F."/>
            <person name="Dixon D."/>
            <person name="Pyecroft S."/>
            <person name="Helgen K.M."/>
            <person name="Lesk A.M."/>
            <person name="Pringle T.H."/>
            <person name="Patterson N."/>
            <person name="Zhang Y."/>
            <person name="Kreiss A."/>
            <person name="Woods G.M."/>
            <person name="Jones M.E."/>
            <person name="Schuster S.C."/>
        </authorList>
    </citation>
    <scope>NUCLEOTIDE SEQUENCE [LARGE SCALE GENOMIC DNA]</scope>
</reference>
<dbReference type="Pfam" id="PF00808">
    <property type="entry name" value="CBFD_NFYB_HMF"/>
    <property type="match status" value="1"/>
</dbReference>